<reference evidence="1 2" key="1">
    <citation type="submission" date="2018-08" db="EMBL/GenBank/DDBJ databases">
        <title>A genome reference for cultivated species of the human gut microbiota.</title>
        <authorList>
            <person name="Zou Y."/>
            <person name="Xue W."/>
            <person name="Luo G."/>
        </authorList>
    </citation>
    <scope>NUCLEOTIDE SEQUENCE [LARGE SCALE GENOMIC DNA]</scope>
    <source>
        <strain evidence="1 2">AF28-15</strain>
    </source>
</reference>
<dbReference type="InterPro" id="IPR024508">
    <property type="entry name" value="DUF3226"/>
</dbReference>
<dbReference type="AlphaFoldDB" id="A0A412B9G7"/>
<protein>
    <submittedName>
        <fullName evidence="1">DUF3226 domain-containing protein</fullName>
    </submittedName>
</protein>
<accession>A0A412B9G7</accession>
<organism evidence="1 2">
    <name type="scientific">Roseburia inulinivorans</name>
    <dbReference type="NCBI Taxonomy" id="360807"/>
    <lineage>
        <taxon>Bacteria</taxon>
        <taxon>Bacillati</taxon>
        <taxon>Bacillota</taxon>
        <taxon>Clostridia</taxon>
        <taxon>Lachnospirales</taxon>
        <taxon>Lachnospiraceae</taxon>
        <taxon>Roseburia</taxon>
    </lineage>
</organism>
<dbReference type="RefSeq" id="WP_118109814.1">
    <property type="nucleotide sequence ID" value="NZ_QRTF01000014.1"/>
</dbReference>
<dbReference type="EMBL" id="QRTF01000014">
    <property type="protein sequence ID" value="RGQ49875.1"/>
    <property type="molecule type" value="Genomic_DNA"/>
</dbReference>
<dbReference type="Pfam" id="PF11536">
    <property type="entry name" value="DUF3226"/>
    <property type="match status" value="1"/>
</dbReference>
<gene>
    <name evidence="1" type="ORF">DWY96_07935</name>
</gene>
<dbReference type="Proteomes" id="UP000283738">
    <property type="component" value="Unassembled WGS sequence"/>
</dbReference>
<dbReference type="Gene3D" id="3.40.50.10620">
    <property type="entry name" value="PH0156-like domains"/>
    <property type="match status" value="1"/>
</dbReference>
<sequence length="256" mass="29645">MRSVILCEGSTDFVLLQYYMRKVYGWEYKKNDSVLINGYKARKCVLKKDHSELNIIGCGGCSRIPGGLQFILDSNSLSAEDEAYDRIVIITDRDEVETESEFETIIATELGKQQIEWKDDILNDKWIDFHYENGQGDNCNAKLLLLVIPFEDTGAMETFLLDAVGKADPYDAKIISDCNQFVDNVDNQKKYLNKRRYITKAKFDVYFSVRTAAEQFVERQNILKNIPWEDYASIQKSFEKLETLAENNETYSQLRK</sequence>
<evidence type="ECO:0000313" key="2">
    <source>
        <dbReference type="Proteomes" id="UP000283738"/>
    </source>
</evidence>
<comment type="caution">
    <text evidence="1">The sequence shown here is derived from an EMBL/GenBank/DDBJ whole genome shotgun (WGS) entry which is preliminary data.</text>
</comment>
<dbReference type="SUPFAM" id="SSF160945">
    <property type="entry name" value="PH0156-like"/>
    <property type="match status" value="1"/>
</dbReference>
<proteinExistence type="predicted"/>
<name>A0A412B9G7_9FIRM</name>
<evidence type="ECO:0000313" key="1">
    <source>
        <dbReference type="EMBL" id="RGQ49875.1"/>
    </source>
</evidence>